<evidence type="ECO:0000313" key="1">
    <source>
        <dbReference type="EMBL" id="BBD50801.1"/>
    </source>
</evidence>
<accession>A0A2Z6C5B3</accession>
<organism evidence="1">
    <name type="scientific">Antheraea proylei nucleopolyhedrovirus</name>
    <dbReference type="NCBI Taxonomy" id="2126611"/>
    <lineage>
        <taxon>Viruses</taxon>
        <taxon>Viruses incertae sedis</taxon>
        <taxon>Naldaviricetes</taxon>
        <taxon>Lefavirales</taxon>
        <taxon>Baculoviridae</taxon>
        <taxon>Alphabaculovirus</taxon>
        <taxon>Alphabaculovirus anpernyi</taxon>
    </lineage>
</organism>
<protein>
    <submittedName>
        <fullName evidence="1">Uncharacterized protein</fullName>
    </submittedName>
</protein>
<gene>
    <name evidence="1" type="primary">orf43</name>
</gene>
<reference evidence="1" key="1">
    <citation type="submission" date="2018-03" db="EMBL/GenBank/DDBJ databases">
        <title>Whole genome comparison of nucleopolyhedroviruses isolated from saturniine wild silkworms in Asian countries.</title>
        <authorList>
            <person name="Sasaki K."/>
            <person name="Kajiura Z."/>
            <person name="Ponnuvel K.M."/>
            <person name="Kobayashi J."/>
        </authorList>
    </citation>
    <scope>NUCLEOTIDE SEQUENCE</scope>
    <source>
        <strain evidence="1">Manipur</strain>
    </source>
</reference>
<dbReference type="EMBL" id="LC375539">
    <property type="protein sequence ID" value="BBD50801.1"/>
    <property type="molecule type" value="Genomic_DNA"/>
</dbReference>
<name>A0A2Z6C5B3_NPVAP</name>
<sequence>MATTAVPYSFVQQAVINELQFLNASVTESVVGFFSYNHVSDELQNVLQIATAARNADQYLQTCDIKSLNLLTANIQLINFNYSDEPKQALKKRLLELLPDKKEIVSKYDRELDSVLNYSYISQIKSLDNIEVTHKKLACVLCYTAMLPSRNSVWYLPDNENRELFAGALSKYLLNVLAMIKNKDRSLDRNVRVVYHVGVPDVRFGETMNPNLISVDSSPFQSRPSDLEVCYAMRNKLFLGNAGEQHTDVCAQFPEVNGIPYCLYNAELPDNFAAGMFNLYKLESQKKLKLGNVLFVNTMRTGAKESIVNTINAYYNACQYVKNAKLQLRVVGNYKGYQHDYKMAALDFAILMFATNAANCYLKYVMMNVHERMFMELKKQVCRLPPQKVYEALLNYDVEREPSINFSADTVDAAFK</sequence>
<proteinExistence type="predicted"/>